<dbReference type="Pfam" id="PF00149">
    <property type="entry name" value="Metallophos"/>
    <property type="match status" value="1"/>
</dbReference>
<dbReference type="InterPro" id="IPR051558">
    <property type="entry name" value="Metallophosphoesterase_PAP"/>
</dbReference>
<dbReference type="SUPFAM" id="SSF56300">
    <property type="entry name" value="Metallo-dependent phosphatases"/>
    <property type="match status" value="1"/>
</dbReference>
<organism evidence="4">
    <name type="scientific">viral metagenome</name>
    <dbReference type="NCBI Taxonomy" id="1070528"/>
    <lineage>
        <taxon>unclassified sequences</taxon>
        <taxon>metagenomes</taxon>
        <taxon>organismal metagenomes</taxon>
    </lineage>
</organism>
<dbReference type="InterPro" id="IPR029052">
    <property type="entry name" value="Metallo-depent_PP-like"/>
</dbReference>
<evidence type="ECO:0000256" key="2">
    <source>
        <dbReference type="ARBA" id="ARBA00022801"/>
    </source>
</evidence>
<accession>A0A6C0LSD9</accession>
<protein>
    <recommendedName>
        <fullName evidence="3">Calcineurin-like phosphoesterase domain-containing protein</fullName>
    </recommendedName>
</protein>
<dbReference type="PANTHER" id="PTHR10161">
    <property type="entry name" value="TARTRATE-RESISTANT ACID PHOSPHATASE TYPE 5"/>
    <property type="match status" value="1"/>
</dbReference>
<dbReference type="Gene3D" id="3.60.21.10">
    <property type="match status" value="1"/>
</dbReference>
<dbReference type="EMBL" id="MN740556">
    <property type="protein sequence ID" value="QHU33290.1"/>
    <property type="molecule type" value="Genomic_DNA"/>
</dbReference>
<dbReference type="GO" id="GO:0016787">
    <property type="term" value="F:hydrolase activity"/>
    <property type="evidence" value="ECO:0007669"/>
    <property type="project" value="UniProtKB-KW"/>
</dbReference>
<evidence type="ECO:0000256" key="1">
    <source>
        <dbReference type="ARBA" id="ARBA00022729"/>
    </source>
</evidence>
<dbReference type="InterPro" id="IPR004843">
    <property type="entry name" value="Calcineurin-like_PHP"/>
</dbReference>
<dbReference type="AlphaFoldDB" id="A0A6C0LSD9"/>
<feature type="domain" description="Calcineurin-like phosphoesterase" evidence="3">
    <location>
        <begin position="30"/>
        <end position="223"/>
    </location>
</feature>
<evidence type="ECO:0000313" key="4">
    <source>
        <dbReference type="EMBL" id="QHU33290.1"/>
    </source>
</evidence>
<keyword evidence="2" id="KW-0378">Hydrolase</keyword>
<reference evidence="4" key="1">
    <citation type="journal article" date="2020" name="Nature">
        <title>Giant virus diversity and host interactions through global metagenomics.</title>
        <authorList>
            <person name="Schulz F."/>
            <person name="Roux S."/>
            <person name="Paez-Espino D."/>
            <person name="Jungbluth S."/>
            <person name="Walsh D.A."/>
            <person name="Denef V.J."/>
            <person name="McMahon K.D."/>
            <person name="Konstantinidis K.T."/>
            <person name="Eloe-Fadrosh E.A."/>
            <person name="Kyrpides N.C."/>
            <person name="Woyke T."/>
        </authorList>
    </citation>
    <scope>NUCLEOTIDE SEQUENCE</scope>
    <source>
        <strain evidence="4">GVMAG-S-1014582-52</strain>
    </source>
</reference>
<keyword evidence="1" id="KW-0732">Signal</keyword>
<dbReference type="PANTHER" id="PTHR10161:SF14">
    <property type="entry name" value="TARTRATE-RESISTANT ACID PHOSPHATASE TYPE 5"/>
    <property type="match status" value="1"/>
</dbReference>
<name>A0A6C0LSD9_9ZZZZ</name>
<evidence type="ECO:0000259" key="3">
    <source>
        <dbReference type="Pfam" id="PF00149"/>
    </source>
</evidence>
<proteinExistence type="predicted"/>
<sequence>MDKNNKLVDFLDDKFEMQLEMSIDSESLSFFHFGCWGQDGCENKKPLKSIINKIKNDSSINFGIITGDNVYEHIQNNIKNYDKSILDNGIECLKQLIVPIFVAVGNHDIKNCNTLLDEIDKTAVILSQGRLSIDLEKSNWILPHNYYNVYLHLKGYDVNLIFIDTNLFMDSHEDCYFILENQTENRNIKLKKMLKWLDYILSKNTAKIVILIGHHYLFGYVCNPEIDNDDYLDKLPYVDSILDILNTHVRLKNVQGEYYYLCADIHNFQCITYTGIGIFCGLKINQIIGGVGGGTPDHLPLSNIGRIDFHYNSDNKMIGQVELIDKDIPYGYFKHIINSSDIISHIYVQTY</sequence>